<reference evidence="2 3" key="1">
    <citation type="submission" date="2013-07" db="EMBL/GenBank/DDBJ databases">
        <title>Isolation of Lactococcus garvieae strain TRF1 from the fecal material of a timber rattlesnake.</title>
        <authorList>
            <person name="McLaughlin R.W."/>
            <person name="Cochran P.A."/>
            <person name="Dowd S.E."/>
        </authorList>
    </citation>
    <scope>NUCLEOTIDE SEQUENCE [LARGE SCALE GENOMIC DNA]</scope>
    <source>
        <strain evidence="2 3">TRF1</strain>
    </source>
</reference>
<keyword evidence="1" id="KW-1133">Transmembrane helix</keyword>
<proteinExistence type="predicted"/>
<comment type="caution">
    <text evidence="2">The sequence shown here is derived from an EMBL/GenBank/DDBJ whole genome shotgun (WGS) entry which is preliminary data.</text>
</comment>
<protein>
    <submittedName>
        <fullName evidence="2">Uncharacterized protein</fullName>
    </submittedName>
</protein>
<evidence type="ECO:0000313" key="2">
    <source>
        <dbReference type="EMBL" id="ETD04605.1"/>
    </source>
</evidence>
<accession>V8APQ5</accession>
<organism evidence="2 3">
    <name type="scientific">Lactococcus garvieae TRF1</name>
    <dbReference type="NCBI Taxonomy" id="1380772"/>
    <lineage>
        <taxon>Bacteria</taxon>
        <taxon>Bacillati</taxon>
        <taxon>Bacillota</taxon>
        <taxon>Bacilli</taxon>
        <taxon>Lactobacillales</taxon>
        <taxon>Streptococcaceae</taxon>
        <taxon>Lactococcus</taxon>
    </lineage>
</organism>
<gene>
    <name evidence="2" type="ORF">N568_0106850</name>
</gene>
<evidence type="ECO:0000256" key="1">
    <source>
        <dbReference type="SAM" id="Phobius"/>
    </source>
</evidence>
<keyword evidence="1" id="KW-0812">Transmembrane</keyword>
<name>V8APQ5_9LACT</name>
<keyword evidence="1" id="KW-0472">Membrane</keyword>
<feature type="transmembrane region" description="Helical" evidence="1">
    <location>
        <begin position="49"/>
        <end position="74"/>
    </location>
</feature>
<dbReference type="AlphaFoldDB" id="V8APQ5"/>
<dbReference type="EMBL" id="AVFE01000022">
    <property type="protein sequence ID" value="ETD04605.1"/>
    <property type="molecule type" value="Genomic_DNA"/>
</dbReference>
<dbReference type="Proteomes" id="UP000018692">
    <property type="component" value="Unassembled WGS sequence"/>
</dbReference>
<feature type="transmembrane region" description="Helical" evidence="1">
    <location>
        <begin position="12"/>
        <end position="37"/>
    </location>
</feature>
<evidence type="ECO:0000313" key="3">
    <source>
        <dbReference type="Proteomes" id="UP000018692"/>
    </source>
</evidence>
<sequence>MKPYRKTFFILIYNLLKTAALLLLISLSIAFLLFFQIQQGKIISGVNPPFTYLIAWCLFLISLLLTLLLSEAFLRLRNDQLRNSLKSFWATFRLRHFLIQHDKYNQVNKEGMVNRKDPVLHSFNRASRKAVLDLRKDKLLLCLKLPKELQAQALFKAQEEAIREHISNLYPHYILSPFERQKFNLWLKGTKEK</sequence>
<dbReference type="PATRIC" id="fig|1380772.3.peg.1331"/>